<dbReference type="PANTHER" id="PTHR30290:SF9">
    <property type="entry name" value="OLIGOPEPTIDE-BINDING PROTEIN APPA"/>
    <property type="match status" value="1"/>
</dbReference>
<name>A0A4R7W3A6_9PSEU</name>
<gene>
    <name evidence="5" type="ORF">CLV71_102446</name>
</gene>
<keyword evidence="6" id="KW-1185">Reference proteome</keyword>
<evidence type="ECO:0000256" key="2">
    <source>
        <dbReference type="ARBA" id="ARBA00022448"/>
    </source>
</evidence>
<accession>A0A4R7W3A6</accession>
<proteinExistence type="inferred from homology"/>
<dbReference type="Proteomes" id="UP000294927">
    <property type="component" value="Unassembled WGS sequence"/>
</dbReference>
<dbReference type="InterPro" id="IPR030678">
    <property type="entry name" value="Peptide/Ni-bd"/>
</dbReference>
<organism evidence="5 6">
    <name type="scientific">Actinophytocola oryzae</name>
    <dbReference type="NCBI Taxonomy" id="502181"/>
    <lineage>
        <taxon>Bacteria</taxon>
        <taxon>Bacillati</taxon>
        <taxon>Actinomycetota</taxon>
        <taxon>Actinomycetes</taxon>
        <taxon>Pseudonocardiales</taxon>
        <taxon>Pseudonocardiaceae</taxon>
    </lineage>
</organism>
<dbReference type="Gene3D" id="3.10.105.10">
    <property type="entry name" value="Dipeptide-binding Protein, Domain 3"/>
    <property type="match status" value="1"/>
</dbReference>
<evidence type="ECO:0000256" key="3">
    <source>
        <dbReference type="ARBA" id="ARBA00022729"/>
    </source>
</evidence>
<dbReference type="GO" id="GO:0043190">
    <property type="term" value="C:ATP-binding cassette (ABC) transporter complex"/>
    <property type="evidence" value="ECO:0007669"/>
    <property type="project" value="InterPro"/>
</dbReference>
<dbReference type="InterPro" id="IPR039424">
    <property type="entry name" value="SBP_5"/>
</dbReference>
<dbReference type="AlphaFoldDB" id="A0A4R7W3A6"/>
<feature type="domain" description="Solute-binding protein family 5" evidence="4">
    <location>
        <begin position="102"/>
        <end position="438"/>
    </location>
</feature>
<keyword evidence="2" id="KW-0813">Transport</keyword>
<comment type="similarity">
    <text evidence="1">Belongs to the bacterial solute-binding protein 5 family.</text>
</comment>
<protein>
    <submittedName>
        <fullName evidence="5">Peptide/nickel transport system substrate-binding protein</fullName>
    </submittedName>
</protein>
<dbReference type="PANTHER" id="PTHR30290">
    <property type="entry name" value="PERIPLASMIC BINDING COMPONENT OF ABC TRANSPORTER"/>
    <property type="match status" value="1"/>
</dbReference>
<reference evidence="5 6" key="1">
    <citation type="submission" date="2019-03" db="EMBL/GenBank/DDBJ databases">
        <title>Genomic Encyclopedia of Archaeal and Bacterial Type Strains, Phase II (KMG-II): from individual species to whole genera.</title>
        <authorList>
            <person name="Goeker M."/>
        </authorList>
    </citation>
    <scope>NUCLEOTIDE SEQUENCE [LARGE SCALE GENOMIC DNA]</scope>
    <source>
        <strain evidence="5 6">DSM 45499</strain>
    </source>
</reference>
<dbReference type="PIRSF" id="PIRSF002741">
    <property type="entry name" value="MppA"/>
    <property type="match status" value="1"/>
</dbReference>
<keyword evidence="3" id="KW-0732">Signal</keyword>
<sequence length="532" mass="58637">MPNPSLAKEAAVHLPHVRRPKTRPVLAVLATVVALVAAACGAGPDSSGGGGGSGGGSAKDQSLTIGMDYVTQNYDPISATATADYTYWRFVYDTLVSTDDGTPKPWAAESFTAIDAQHWRFKLRKGIKFTNGEPLDAEAVRYTFQRALDDKKTPWRVRIEALQRMEIVDPLTIDFYLSTPVGNWPTRTSVVWLVPPKYTQENANALVTKPIGTGPFKVDSFSPGEDVKLSPNKDFWGTVPKLTSVELRSIPEDSTRISALLAGDVDVAYRVLPDFADQVKSGGKKLVSVPSGQSANIFFQTTTDTPLKDKRVRQAIDYAIDKNALRKSITQSYGTDLAGQLVGKKSVGYNADLKDRPYDPDKAKQLLKEAGYGNGLTLAFDYSLGRYFRDKEVGQAVSGYLQAVGITVKQNPMEGGAWLDRLYSGSWGPINYWSIQDAPAYDVSWTLEIFRSNNIRKIDADPKLDQMLDKSFTITDTKQRGEYLAQLSKYAQDQAYFVPFHADPGLYAMDPSVQGVQFLPSTYINLFDAKRV</sequence>
<dbReference type="Gene3D" id="3.90.76.10">
    <property type="entry name" value="Dipeptide-binding Protein, Domain 1"/>
    <property type="match status" value="1"/>
</dbReference>
<comment type="caution">
    <text evidence="5">The sequence shown here is derived from an EMBL/GenBank/DDBJ whole genome shotgun (WGS) entry which is preliminary data.</text>
</comment>
<dbReference type="GO" id="GO:0015833">
    <property type="term" value="P:peptide transport"/>
    <property type="evidence" value="ECO:0007669"/>
    <property type="project" value="TreeGrafter"/>
</dbReference>
<evidence type="ECO:0000313" key="6">
    <source>
        <dbReference type="Proteomes" id="UP000294927"/>
    </source>
</evidence>
<dbReference type="EMBL" id="SOCP01000002">
    <property type="protein sequence ID" value="TDV56379.1"/>
    <property type="molecule type" value="Genomic_DNA"/>
</dbReference>
<dbReference type="OrthoDB" id="7232492at2"/>
<dbReference type="SUPFAM" id="SSF53850">
    <property type="entry name" value="Periplasmic binding protein-like II"/>
    <property type="match status" value="1"/>
</dbReference>
<evidence type="ECO:0000256" key="1">
    <source>
        <dbReference type="ARBA" id="ARBA00005695"/>
    </source>
</evidence>
<evidence type="ECO:0000259" key="4">
    <source>
        <dbReference type="Pfam" id="PF00496"/>
    </source>
</evidence>
<dbReference type="Gene3D" id="3.40.190.10">
    <property type="entry name" value="Periplasmic binding protein-like II"/>
    <property type="match status" value="1"/>
</dbReference>
<dbReference type="GO" id="GO:1904680">
    <property type="term" value="F:peptide transmembrane transporter activity"/>
    <property type="evidence" value="ECO:0007669"/>
    <property type="project" value="TreeGrafter"/>
</dbReference>
<dbReference type="Pfam" id="PF00496">
    <property type="entry name" value="SBP_bac_5"/>
    <property type="match status" value="1"/>
</dbReference>
<dbReference type="InterPro" id="IPR000914">
    <property type="entry name" value="SBP_5_dom"/>
</dbReference>
<evidence type="ECO:0000313" key="5">
    <source>
        <dbReference type="EMBL" id="TDV56379.1"/>
    </source>
</evidence>
<dbReference type="GO" id="GO:0042597">
    <property type="term" value="C:periplasmic space"/>
    <property type="evidence" value="ECO:0007669"/>
    <property type="project" value="UniProtKB-ARBA"/>
</dbReference>